<dbReference type="GO" id="GO:0003677">
    <property type="term" value="F:DNA binding"/>
    <property type="evidence" value="ECO:0007669"/>
    <property type="project" value="UniProtKB-KW"/>
</dbReference>
<evidence type="ECO:0000313" key="2">
    <source>
        <dbReference type="Proteomes" id="UP000477386"/>
    </source>
</evidence>
<reference evidence="1 2" key="1">
    <citation type="submission" date="2020-02" db="EMBL/GenBank/DDBJ databases">
        <title>Draft genome sequence of two Spirosoma agri KCTC 52727 and Spirosoma terrae KCTC 52035.</title>
        <authorList>
            <person name="Rojas J."/>
            <person name="Ambika Manirajan B."/>
            <person name="Ratering S."/>
            <person name="Suarez C."/>
            <person name="Schnell S."/>
        </authorList>
    </citation>
    <scope>NUCLEOTIDE SEQUENCE [LARGE SCALE GENOMIC DNA]</scope>
    <source>
        <strain evidence="1 2">KCTC 52727</strain>
    </source>
</reference>
<gene>
    <name evidence="1" type="ORF">GK091_16315</name>
</gene>
<evidence type="ECO:0000313" key="1">
    <source>
        <dbReference type="EMBL" id="NEU68454.1"/>
    </source>
</evidence>
<dbReference type="AlphaFoldDB" id="A0A6M0IJS9"/>
<keyword evidence="2" id="KW-1185">Reference proteome</keyword>
<keyword evidence="1" id="KW-0238">DNA-binding</keyword>
<dbReference type="Proteomes" id="UP000477386">
    <property type="component" value="Unassembled WGS sequence"/>
</dbReference>
<sequence>MTDSAINQLRMANQQISRSTFAKPSALVAWLGAVQGQDFPAAKWALGLRLPGTTETVIEQAIADRSIIRTWAMRGTLHLLAANDVHWMLALLRPRLHLLSAGYLRRYELGAATLTKSYDILVNALRDGNELVRTELKRALDAAGVPVHDLRMNLLLGRAAFDGLICCGVRRGIENTYTLLDEWVPLTKAMARDEALAELTKRYFTSHGPATLPDFVWWSGLTMAEARTGINLTKAQLIAETIDGQTYWMAQAGPVVPDAALAVYLLPSFDEYLVGYKDRRAALGALDLQQIVSAGNGIFNPVLVVDGRVVGTWKRTIKKDTVSIDTKLFYPLSEAQHEAFAQASKQYGHFKKLTTQWSLDSTQVG</sequence>
<protein>
    <submittedName>
        <fullName evidence="1">Winged helix DNA-binding domain-containing protein</fullName>
    </submittedName>
</protein>
<dbReference type="PANTHER" id="PTHR38479:SF2">
    <property type="entry name" value="WINGED HELIX DNA-BINDING DOMAIN-CONTAINING PROTEIN"/>
    <property type="match status" value="1"/>
</dbReference>
<organism evidence="1 2">
    <name type="scientific">Spirosoma agri</name>
    <dbReference type="NCBI Taxonomy" id="1987381"/>
    <lineage>
        <taxon>Bacteria</taxon>
        <taxon>Pseudomonadati</taxon>
        <taxon>Bacteroidota</taxon>
        <taxon>Cytophagia</taxon>
        <taxon>Cytophagales</taxon>
        <taxon>Cytophagaceae</taxon>
        <taxon>Spirosoma</taxon>
    </lineage>
</organism>
<accession>A0A6M0IJS9</accession>
<dbReference type="InterPro" id="IPR009351">
    <property type="entry name" value="AlkZ-like"/>
</dbReference>
<dbReference type="PANTHER" id="PTHR38479">
    <property type="entry name" value="LMO0824 PROTEIN"/>
    <property type="match status" value="1"/>
</dbReference>
<name>A0A6M0IJS9_9BACT</name>
<comment type="caution">
    <text evidence="1">The sequence shown here is derived from an EMBL/GenBank/DDBJ whole genome shotgun (WGS) entry which is preliminary data.</text>
</comment>
<dbReference type="EMBL" id="JAAGNZ010000001">
    <property type="protein sequence ID" value="NEU68454.1"/>
    <property type="molecule type" value="Genomic_DNA"/>
</dbReference>
<dbReference type="RefSeq" id="WP_164040309.1">
    <property type="nucleotide sequence ID" value="NZ_JAAGNZ010000001.1"/>
</dbReference>
<dbReference type="Pfam" id="PF06224">
    <property type="entry name" value="AlkZ-like"/>
    <property type="match status" value="1"/>
</dbReference>
<proteinExistence type="predicted"/>